<feature type="region of interest" description="Disordered" evidence="1">
    <location>
        <begin position="64"/>
        <end position="83"/>
    </location>
</feature>
<evidence type="ECO:0000313" key="2">
    <source>
        <dbReference type="EMBL" id="KAF2827124.1"/>
    </source>
</evidence>
<gene>
    <name evidence="2" type="ORF">CC86DRAFT_24287</name>
</gene>
<dbReference type="PANTHER" id="PTHR35179">
    <property type="entry name" value="PROTEIN CBG02620"/>
    <property type="match status" value="1"/>
</dbReference>
<organism evidence="2 3">
    <name type="scientific">Ophiobolus disseminans</name>
    <dbReference type="NCBI Taxonomy" id="1469910"/>
    <lineage>
        <taxon>Eukaryota</taxon>
        <taxon>Fungi</taxon>
        <taxon>Dikarya</taxon>
        <taxon>Ascomycota</taxon>
        <taxon>Pezizomycotina</taxon>
        <taxon>Dothideomycetes</taxon>
        <taxon>Pleosporomycetidae</taxon>
        <taxon>Pleosporales</taxon>
        <taxon>Pleosporineae</taxon>
        <taxon>Phaeosphaeriaceae</taxon>
        <taxon>Ophiobolus</taxon>
    </lineage>
</organism>
<evidence type="ECO:0000313" key="3">
    <source>
        <dbReference type="Proteomes" id="UP000799424"/>
    </source>
</evidence>
<sequence length="614" mass="67875">MCASGERSSDGEHGHNRKRSKVGPGPSGPESNQPVPPPVGFQSNDPFSFEAKIAMALQGAKWQELLQSGPSTNPGVEPSEDVQDGVTEGIELPKEQKPAEMTAKQKKKKEQFTRTIARDAGHVLQTIESDAIIPGPQEVTWDKDPELLCCYNWQGTAEENTIFVPGAPGRWQPPSLPHTLEKDSGYQYADYNYARQPRKPYEPMFQALTIMNPSYQFTEVDVLADRNNLRILLEFVSGKANGPFRLDLYSLFDTLVIVRNESSWWKYSDGRSFGCNFERFFTTPTQGMEDATSHYRAIRYSMGPLSVVCRFEADAYDDGVAADDLTTYESAAVSGGLTERPTFKFGAPIRVLQKGHIVPTSQMVELKTQAYHGDDYKLVACQDQLWFGRTKLLYTGPYELGTGVVSRLRIEDATKRVKNWEEHNQDNLRKLVALLTQLRAIVKTVRNPNHGAVLVREDKGGPLSVRSMESNSRAVERESFQTHWRRDTPQYVPQTGGFKGQGKGYHQGPRGGGYDNRGGGYPRGGGQYHTPNGYADGARGGGYAGRGHYQGPPQGYGNGYADGERGGQYASRRRGGGYDRGGSAPTDAGRGGRGSGYERGGYGRGDSYVRRPNY</sequence>
<dbReference type="PANTHER" id="PTHR35179:SF1">
    <property type="entry name" value="INTEGRAL MEMBRANE PROTEIN"/>
    <property type="match status" value="1"/>
</dbReference>
<feature type="region of interest" description="Disordered" evidence="1">
    <location>
        <begin position="1"/>
        <end position="47"/>
    </location>
</feature>
<feature type="compositionally biased region" description="Gly residues" evidence="1">
    <location>
        <begin position="589"/>
        <end position="604"/>
    </location>
</feature>
<dbReference type="Proteomes" id="UP000799424">
    <property type="component" value="Unassembled WGS sequence"/>
</dbReference>
<feature type="region of interest" description="Disordered" evidence="1">
    <location>
        <begin position="488"/>
        <end position="614"/>
    </location>
</feature>
<name>A0A6A7A2U4_9PLEO</name>
<reference evidence="2" key="1">
    <citation type="journal article" date="2020" name="Stud. Mycol.">
        <title>101 Dothideomycetes genomes: a test case for predicting lifestyles and emergence of pathogens.</title>
        <authorList>
            <person name="Haridas S."/>
            <person name="Albert R."/>
            <person name="Binder M."/>
            <person name="Bloem J."/>
            <person name="Labutti K."/>
            <person name="Salamov A."/>
            <person name="Andreopoulos B."/>
            <person name="Baker S."/>
            <person name="Barry K."/>
            <person name="Bills G."/>
            <person name="Bluhm B."/>
            <person name="Cannon C."/>
            <person name="Castanera R."/>
            <person name="Culley D."/>
            <person name="Daum C."/>
            <person name="Ezra D."/>
            <person name="Gonzalez J."/>
            <person name="Henrissat B."/>
            <person name="Kuo A."/>
            <person name="Liang C."/>
            <person name="Lipzen A."/>
            <person name="Lutzoni F."/>
            <person name="Magnuson J."/>
            <person name="Mondo S."/>
            <person name="Nolan M."/>
            <person name="Ohm R."/>
            <person name="Pangilinan J."/>
            <person name="Park H.-J."/>
            <person name="Ramirez L."/>
            <person name="Alfaro M."/>
            <person name="Sun H."/>
            <person name="Tritt A."/>
            <person name="Yoshinaga Y."/>
            <person name="Zwiers L.-H."/>
            <person name="Turgeon B."/>
            <person name="Goodwin S."/>
            <person name="Spatafora J."/>
            <person name="Crous P."/>
            <person name="Grigoriev I."/>
        </authorList>
    </citation>
    <scope>NUCLEOTIDE SEQUENCE</scope>
    <source>
        <strain evidence="2">CBS 113818</strain>
    </source>
</reference>
<evidence type="ECO:0008006" key="4">
    <source>
        <dbReference type="Google" id="ProtNLM"/>
    </source>
</evidence>
<accession>A0A6A7A2U4</accession>
<evidence type="ECO:0000256" key="1">
    <source>
        <dbReference type="SAM" id="MobiDB-lite"/>
    </source>
</evidence>
<feature type="compositionally biased region" description="Polar residues" evidence="1">
    <location>
        <begin position="65"/>
        <end position="74"/>
    </location>
</feature>
<dbReference type="EMBL" id="MU006225">
    <property type="protein sequence ID" value="KAF2827124.1"/>
    <property type="molecule type" value="Genomic_DNA"/>
</dbReference>
<proteinExistence type="predicted"/>
<keyword evidence="3" id="KW-1185">Reference proteome</keyword>
<dbReference type="AlphaFoldDB" id="A0A6A7A2U4"/>
<protein>
    <recommendedName>
        <fullName evidence="4">Geranylgeranyl pyrophosphate synthetase</fullName>
    </recommendedName>
</protein>
<dbReference type="OrthoDB" id="420564at2759"/>
<feature type="compositionally biased region" description="Gly residues" evidence="1">
    <location>
        <begin position="497"/>
        <end position="527"/>
    </location>
</feature>